<dbReference type="Proteomes" id="UP000053647">
    <property type="component" value="Unassembled WGS sequence"/>
</dbReference>
<gene>
    <name evidence="3" type="ORF">PAXINDRAFT_39971</name>
</gene>
<sequence>CILRYTALLLSLIICATSSLLESTKITRKDPEPYHTSALTGEAWLIELLVGHPERIRCELGLHAHVFAQLISELRAIGHCNSKFISLEEQLAIFLY</sequence>
<protein>
    <recommendedName>
        <fullName evidence="2">DUF8040 domain-containing protein</fullName>
    </recommendedName>
</protein>
<evidence type="ECO:0000256" key="1">
    <source>
        <dbReference type="SAM" id="SignalP"/>
    </source>
</evidence>
<evidence type="ECO:0000313" key="3">
    <source>
        <dbReference type="EMBL" id="KIJ10408.1"/>
    </source>
</evidence>
<dbReference type="HOGENOM" id="CLU_171507_0_0_1"/>
<reference evidence="3 4" key="1">
    <citation type="submission" date="2014-06" db="EMBL/GenBank/DDBJ databases">
        <authorList>
            <consortium name="DOE Joint Genome Institute"/>
            <person name="Kuo A."/>
            <person name="Kohler A."/>
            <person name="Nagy L.G."/>
            <person name="Floudas D."/>
            <person name="Copeland A."/>
            <person name="Barry K.W."/>
            <person name="Cichocki N."/>
            <person name="Veneault-Fourrey C."/>
            <person name="LaButti K."/>
            <person name="Lindquist E.A."/>
            <person name="Lipzen A."/>
            <person name="Lundell T."/>
            <person name="Morin E."/>
            <person name="Murat C."/>
            <person name="Sun H."/>
            <person name="Tunlid A."/>
            <person name="Henrissat B."/>
            <person name="Grigoriev I.V."/>
            <person name="Hibbett D.S."/>
            <person name="Martin F."/>
            <person name="Nordberg H.P."/>
            <person name="Cantor M.N."/>
            <person name="Hua S.X."/>
        </authorList>
    </citation>
    <scope>NUCLEOTIDE SEQUENCE [LARGE SCALE GENOMIC DNA]</scope>
    <source>
        <strain evidence="3 4">ATCC 200175</strain>
    </source>
</reference>
<name>A0A0C9TI16_PAXIN</name>
<feature type="non-terminal residue" evidence="3">
    <location>
        <position position="96"/>
    </location>
</feature>
<organism evidence="3 4">
    <name type="scientific">Paxillus involutus ATCC 200175</name>
    <dbReference type="NCBI Taxonomy" id="664439"/>
    <lineage>
        <taxon>Eukaryota</taxon>
        <taxon>Fungi</taxon>
        <taxon>Dikarya</taxon>
        <taxon>Basidiomycota</taxon>
        <taxon>Agaricomycotina</taxon>
        <taxon>Agaricomycetes</taxon>
        <taxon>Agaricomycetidae</taxon>
        <taxon>Boletales</taxon>
        <taxon>Paxilineae</taxon>
        <taxon>Paxillaceae</taxon>
        <taxon>Paxillus</taxon>
    </lineage>
</organism>
<dbReference type="OrthoDB" id="2430314at2759"/>
<reference evidence="4" key="2">
    <citation type="submission" date="2015-01" db="EMBL/GenBank/DDBJ databases">
        <title>Evolutionary Origins and Diversification of the Mycorrhizal Mutualists.</title>
        <authorList>
            <consortium name="DOE Joint Genome Institute"/>
            <consortium name="Mycorrhizal Genomics Consortium"/>
            <person name="Kohler A."/>
            <person name="Kuo A."/>
            <person name="Nagy L.G."/>
            <person name="Floudas D."/>
            <person name="Copeland A."/>
            <person name="Barry K.W."/>
            <person name="Cichocki N."/>
            <person name="Veneault-Fourrey C."/>
            <person name="LaButti K."/>
            <person name="Lindquist E.A."/>
            <person name="Lipzen A."/>
            <person name="Lundell T."/>
            <person name="Morin E."/>
            <person name="Murat C."/>
            <person name="Riley R."/>
            <person name="Ohm R."/>
            <person name="Sun H."/>
            <person name="Tunlid A."/>
            <person name="Henrissat B."/>
            <person name="Grigoriev I.V."/>
            <person name="Hibbett D.S."/>
            <person name="Martin F."/>
        </authorList>
    </citation>
    <scope>NUCLEOTIDE SEQUENCE [LARGE SCALE GENOMIC DNA]</scope>
    <source>
        <strain evidence="4">ATCC 200175</strain>
    </source>
</reference>
<proteinExistence type="predicted"/>
<feature type="signal peptide" evidence="1">
    <location>
        <begin position="1"/>
        <end position="23"/>
    </location>
</feature>
<keyword evidence="1" id="KW-0732">Signal</keyword>
<dbReference type="AlphaFoldDB" id="A0A0C9TI16"/>
<dbReference type="InterPro" id="IPR058353">
    <property type="entry name" value="DUF8040"/>
</dbReference>
<keyword evidence="4" id="KW-1185">Reference proteome</keyword>
<dbReference type="Pfam" id="PF26138">
    <property type="entry name" value="DUF8040"/>
    <property type="match status" value="1"/>
</dbReference>
<evidence type="ECO:0000313" key="4">
    <source>
        <dbReference type="Proteomes" id="UP000053647"/>
    </source>
</evidence>
<feature type="domain" description="DUF8040" evidence="2">
    <location>
        <begin position="36"/>
        <end position="96"/>
    </location>
</feature>
<dbReference type="EMBL" id="KN819406">
    <property type="protein sequence ID" value="KIJ10408.1"/>
    <property type="molecule type" value="Genomic_DNA"/>
</dbReference>
<feature type="non-terminal residue" evidence="3">
    <location>
        <position position="1"/>
    </location>
</feature>
<evidence type="ECO:0000259" key="2">
    <source>
        <dbReference type="Pfam" id="PF26138"/>
    </source>
</evidence>
<accession>A0A0C9TI16</accession>
<feature type="chain" id="PRO_5002220484" description="DUF8040 domain-containing protein" evidence="1">
    <location>
        <begin position="24"/>
        <end position="96"/>
    </location>
</feature>